<sequence length="600" mass="69799">MDTKTLKRKQLRNNEYYDMQVVYDQLYENARDNANFTHLIKLVMSAENIKLAYRNIKNNNGSNTKGTDGKTIKDYESMNEEEMILYFQAKMRNYNPNSVRRVEIPKPNGKKRPLGIPCMEDRIIQQCLKQVLEPICEAKFYKHSYGFRPNRSTRHAVARYSYLVNIMRMYYVVDVDIKGFFDNVNHAKLMKQLWALGIRDKCLLSVIGKILKSEIEGIGIATKGVPQGGIISPLLANVVLNELDWWIAGQWENLPTRYNYKGTNHKYKAIRKTRLKEMHIVRYADDFKIFCSNPKTAEAVLMATKMWLKERLGLEVSEEKTKITYLKKNSSEFLGVKFKAVPKGRKFVVRSHITDKNIEKAAENIKKQIITIQRHTVENEVVKLNSIILGVHNYYSMATMCNIDFHRVYFLVKPTMNRLKKNYTRGHPTNAIYLKLYGNYTKNIYNIAGIDVFPLYGVVLKKTLSFKQEICNYTKEGRNLIHNKLNDNLQMLMKYLLKNRDENETIKFNDNRISKLAGQNGKSYITGVQLDIDNMRCCRQLPKNKGGSDDYSNLIWITAKEKELIAKVEVFKNDLVGVELDNKALKRLNSLRLLMENLPI</sequence>
<organism evidence="2 3">
    <name type="scientific">Lacrimispora defluvii</name>
    <dbReference type="NCBI Taxonomy" id="2719233"/>
    <lineage>
        <taxon>Bacteria</taxon>
        <taxon>Bacillati</taxon>
        <taxon>Bacillota</taxon>
        <taxon>Clostridia</taxon>
        <taxon>Lachnospirales</taxon>
        <taxon>Lachnospiraceae</taxon>
        <taxon>Lacrimispora</taxon>
    </lineage>
</organism>
<dbReference type="GO" id="GO:0003964">
    <property type="term" value="F:RNA-directed DNA polymerase activity"/>
    <property type="evidence" value="ECO:0007669"/>
    <property type="project" value="UniProtKB-KW"/>
</dbReference>
<dbReference type="InterPro" id="IPR030931">
    <property type="entry name" value="Group_II_RT_mat"/>
</dbReference>
<dbReference type="InterPro" id="IPR000477">
    <property type="entry name" value="RT_dom"/>
</dbReference>
<comment type="caution">
    <text evidence="2">The sequence shown here is derived from an EMBL/GenBank/DDBJ whole genome shotgun (WGS) entry which is preliminary data.</text>
</comment>
<dbReference type="Proteomes" id="UP000539052">
    <property type="component" value="Unassembled WGS sequence"/>
</dbReference>
<dbReference type="EMBL" id="JAAOXG010000003">
    <property type="protein sequence ID" value="NNJ28855.1"/>
    <property type="molecule type" value="Genomic_DNA"/>
</dbReference>
<proteinExistence type="predicted"/>
<dbReference type="PROSITE" id="PS50878">
    <property type="entry name" value="RT_POL"/>
    <property type="match status" value="1"/>
</dbReference>
<dbReference type="PANTHER" id="PTHR34047">
    <property type="entry name" value="NUCLEAR INTRON MATURASE 1, MITOCHONDRIAL-RELATED"/>
    <property type="match status" value="1"/>
</dbReference>
<dbReference type="CDD" id="cd01651">
    <property type="entry name" value="RT_G2_intron"/>
    <property type="match status" value="1"/>
</dbReference>
<feature type="domain" description="Reverse transcriptase" evidence="1">
    <location>
        <begin position="85"/>
        <end position="338"/>
    </location>
</feature>
<dbReference type="InterPro" id="IPR043502">
    <property type="entry name" value="DNA/RNA_pol_sf"/>
</dbReference>
<keyword evidence="2" id="KW-0695">RNA-directed DNA polymerase</keyword>
<gene>
    <name evidence="2" type="primary">ltrA</name>
    <name evidence="2" type="ORF">G9470_03435</name>
</gene>
<dbReference type="EC" id="2.7.7.49" evidence="2"/>
<accession>A0ABX1VKR0</accession>
<evidence type="ECO:0000313" key="3">
    <source>
        <dbReference type="Proteomes" id="UP000539052"/>
    </source>
</evidence>
<evidence type="ECO:0000259" key="1">
    <source>
        <dbReference type="PROSITE" id="PS50878"/>
    </source>
</evidence>
<evidence type="ECO:0000313" key="2">
    <source>
        <dbReference type="EMBL" id="NNJ28855.1"/>
    </source>
</evidence>
<dbReference type="PANTHER" id="PTHR34047:SF8">
    <property type="entry name" value="PROTEIN YKFC"/>
    <property type="match status" value="1"/>
</dbReference>
<dbReference type="SUPFAM" id="SSF56672">
    <property type="entry name" value="DNA/RNA polymerases"/>
    <property type="match status" value="1"/>
</dbReference>
<name>A0ABX1VKR0_9FIRM</name>
<dbReference type="InterPro" id="IPR051083">
    <property type="entry name" value="GrpII_Intron_Splice-Mob/Def"/>
</dbReference>
<dbReference type="NCBIfam" id="TIGR04416">
    <property type="entry name" value="group_II_RT_mat"/>
    <property type="match status" value="1"/>
</dbReference>
<protein>
    <submittedName>
        <fullName evidence="2">Group II intron reverse transcriptase/maturase</fullName>
        <ecNumber evidence="2">2.7.7.49</ecNumber>
    </submittedName>
</protein>
<dbReference type="Pfam" id="PF00078">
    <property type="entry name" value="RVT_1"/>
    <property type="match status" value="1"/>
</dbReference>
<keyword evidence="2" id="KW-0548">Nucleotidyltransferase</keyword>
<keyword evidence="3" id="KW-1185">Reference proteome</keyword>
<dbReference type="RefSeq" id="WP_170820186.1">
    <property type="nucleotide sequence ID" value="NZ_JAAOXG010000003.1"/>
</dbReference>
<reference evidence="2 3" key="1">
    <citation type="submission" date="2020-03" db="EMBL/GenBank/DDBJ databases">
        <title>Genome Sequence of industrial isolate, B5A.</title>
        <authorList>
            <person name="Sharma S."/>
            <person name="Patil P.B."/>
            <person name="Korpole S."/>
        </authorList>
    </citation>
    <scope>NUCLEOTIDE SEQUENCE [LARGE SCALE GENOMIC DNA]</scope>
    <source>
        <strain evidence="2 3">PI-S10-B5A</strain>
    </source>
</reference>
<keyword evidence="2" id="KW-0808">Transferase</keyword>